<feature type="short sequence motif" description="'HIGH' region" evidence="7">
    <location>
        <begin position="20"/>
        <end position="30"/>
    </location>
</feature>
<dbReference type="Gene3D" id="3.90.800.10">
    <property type="entry name" value="Glutamyl-tRNA Synthetase, Domain 3"/>
    <property type="match status" value="1"/>
</dbReference>
<evidence type="ECO:0000256" key="6">
    <source>
        <dbReference type="ARBA" id="ARBA00023146"/>
    </source>
</evidence>
<dbReference type="InterPro" id="IPR049940">
    <property type="entry name" value="GluQ/Sye"/>
</dbReference>
<dbReference type="InterPro" id="IPR022380">
    <property type="entry name" value="Glu-Q_tRNA(Asp)_Synthase"/>
</dbReference>
<dbReference type="EC" id="6.1.1.-" evidence="7"/>
<comment type="caution">
    <text evidence="7">Lacks conserved residue(s) required for the propagation of feature annotation.</text>
</comment>
<proteinExistence type="inferred from homology"/>
<keyword evidence="11" id="KW-1185">Reference proteome</keyword>
<keyword evidence="8" id="KW-0648">Protein biosynthesis</keyword>
<dbReference type="GO" id="GO:0006424">
    <property type="term" value="P:glutamyl-tRNA aminoacylation"/>
    <property type="evidence" value="ECO:0007669"/>
    <property type="project" value="InterPro"/>
</dbReference>
<comment type="function">
    <text evidence="7">Catalyzes the tRNA-independent activation of glutamate in presence of ATP and the subsequent transfer of glutamate onto a tRNA(Asp). Glutamate is transferred on the 2-amino-5-(4,5-dihydroxy-2-cyclopenten-1-yl) moiety of the queuosine in the wobble position of the QUC anticodon.</text>
</comment>
<dbReference type="SUPFAM" id="SSF52374">
    <property type="entry name" value="Nucleotidylyl transferase"/>
    <property type="match status" value="1"/>
</dbReference>
<evidence type="ECO:0000259" key="9">
    <source>
        <dbReference type="Pfam" id="PF00749"/>
    </source>
</evidence>
<feature type="binding site" evidence="7">
    <location>
        <begin position="17"/>
        <end position="21"/>
    </location>
    <ligand>
        <name>L-glutamate</name>
        <dbReference type="ChEBI" id="CHEBI:29985"/>
    </ligand>
</feature>
<evidence type="ECO:0000256" key="5">
    <source>
        <dbReference type="ARBA" id="ARBA00022840"/>
    </source>
</evidence>
<sequence>MFSHSVNKTTNIPYIGRFAPSPTGPLHFGSLLAALASYLDAKSNDGQWLVRIEDLDPPREVQGAQETILKALDTYGLFSDEAIVFQSQRSALYQQALDLLIQENSVFPCTCSRKQLVNSHGVHFGNCLSNIQEEQTLFAWRFDSQQDNSSSSLPYFEQGYSSFHDHLQGDFSQSVAHTIGDFVVKRKDQLWAYQLAMVVDDYQQGITHVVRGIDLIDSTLRQNMLQHKLNYPVPNYAHIPVACSDDGQKLSKQNLAPGLDLDNPEDTLWRALSWLRQEPPETLRNGSVKEMLSWGIAHWQPLKLKNIQSQAAI</sequence>
<keyword evidence="4" id="KW-0862">Zinc</keyword>
<evidence type="ECO:0000256" key="7">
    <source>
        <dbReference type="HAMAP-Rule" id="MF_01428"/>
    </source>
</evidence>
<keyword evidence="6 7" id="KW-0030">Aminoacyl-tRNA synthetase</keyword>
<dbReference type="STRING" id="698738.OLEAN_C35200"/>
<evidence type="ECO:0000313" key="10">
    <source>
        <dbReference type="EMBL" id="CCK77696.1"/>
    </source>
</evidence>
<feature type="binding site" evidence="7">
    <location>
        <position position="193"/>
    </location>
    <ligand>
        <name>L-glutamate</name>
        <dbReference type="ChEBI" id="CHEBI:29985"/>
    </ligand>
</feature>
<evidence type="ECO:0000313" key="11">
    <source>
        <dbReference type="Proteomes" id="UP000032749"/>
    </source>
</evidence>
<feature type="binding site" evidence="7">
    <location>
        <position position="211"/>
    </location>
    <ligand>
        <name>L-glutamate</name>
        <dbReference type="ChEBI" id="CHEBI:29985"/>
    </ligand>
</feature>
<gene>
    <name evidence="7 10" type="primary">gluQ</name>
    <name evidence="10" type="ORF">OLEAN_C35200</name>
</gene>
<dbReference type="Proteomes" id="UP000032749">
    <property type="component" value="Chromosome"/>
</dbReference>
<name>R4YR55_OLEAN</name>
<evidence type="ECO:0000256" key="3">
    <source>
        <dbReference type="ARBA" id="ARBA00022741"/>
    </source>
</evidence>
<dbReference type="Pfam" id="PF00749">
    <property type="entry name" value="tRNA-synt_1c"/>
    <property type="match status" value="1"/>
</dbReference>
<keyword evidence="3 7" id="KW-0547">Nucleotide-binding</keyword>
<dbReference type="Gene3D" id="3.40.50.620">
    <property type="entry name" value="HUPs"/>
    <property type="match status" value="1"/>
</dbReference>
<dbReference type="InterPro" id="IPR000924">
    <property type="entry name" value="Glu/Gln-tRNA-synth"/>
</dbReference>
<organism evidence="10 11">
    <name type="scientific">Oleispira antarctica RB-8</name>
    <dbReference type="NCBI Taxonomy" id="698738"/>
    <lineage>
        <taxon>Bacteria</taxon>
        <taxon>Pseudomonadati</taxon>
        <taxon>Pseudomonadota</taxon>
        <taxon>Gammaproteobacteria</taxon>
        <taxon>Oceanospirillales</taxon>
        <taxon>Oceanospirillaceae</taxon>
        <taxon>Oleispira</taxon>
    </lineage>
</organism>
<keyword evidence="2" id="KW-0479">Metal-binding</keyword>
<feature type="short sequence motif" description="'KMSKS' region" evidence="7">
    <location>
        <begin position="249"/>
        <end position="253"/>
    </location>
</feature>
<dbReference type="GO" id="GO:0004818">
    <property type="term" value="F:glutamate-tRNA ligase activity"/>
    <property type="evidence" value="ECO:0007669"/>
    <property type="project" value="TreeGrafter"/>
</dbReference>
<evidence type="ECO:0000256" key="8">
    <source>
        <dbReference type="RuleBase" id="RU363037"/>
    </source>
</evidence>
<evidence type="ECO:0000256" key="2">
    <source>
        <dbReference type="ARBA" id="ARBA00022723"/>
    </source>
</evidence>
<dbReference type="PATRIC" id="fig|698738.3.peg.3662"/>
<evidence type="ECO:0000256" key="1">
    <source>
        <dbReference type="ARBA" id="ARBA00022598"/>
    </source>
</evidence>
<dbReference type="GO" id="GO:0005829">
    <property type="term" value="C:cytosol"/>
    <property type="evidence" value="ECO:0007669"/>
    <property type="project" value="TreeGrafter"/>
</dbReference>
<dbReference type="PANTHER" id="PTHR43311:SF1">
    <property type="entry name" value="GLUTAMYL-Q TRNA(ASP) SYNTHETASE"/>
    <property type="match status" value="1"/>
</dbReference>
<dbReference type="GO" id="GO:0005524">
    <property type="term" value="F:ATP binding"/>
    <property type="evidence" value="ECO:0007669"/>
    <property type="project" value="UniProtKB-KW"/>
</dbReference>
<dbReference type="EMBL" id="FO203512">
    <property type="protein sequence ID" value="CCK77696.1"/>
    <property type="molecule type" value="Genomic_DNA"/>
</dbReference>
<protein>
    <recommendedName>
        <fullName evidence="7">Glutamyl-Q tRNA(Asp) synthetase</fullName>
        <shortName evidence="7">Glu-Q-RSs</shortName>
        <ecNumber evidence="7">6.1.1.-</ecNumber>
    </recommendedName>
</protein>
<reference evidence="10 11" key="1">
    <citation type="journal article" date="2013" name="Nat. Commun.">
        <title>Genome sequence and functional genomic analysis of the oil-degrading bacterium Oleispira antarctica.</title>
        <authorList>
            <person name="Kube M."/>
            <person name="Chernikova T.N."/>
            <person name="Al-Ramahi Y."/>
            <person name="Beloqui A."/>
            <person name="Lopez-Cortez N."/>
            <person name="Guazzaroni M.E."/>
            <person name="Heipieper H.J."/>
            <person name="Klages S."/>
            <person name="Kotsyurbenko O.R."/>
            <person name="Langer I."/>
            <person name="Nechitaylo T.Y."/>
            <person name="Lunsdorf H."/>
            <person name="Fernandez M."/>
            <person name="Juarez S."/>
            <person name="Ciordia S."/>
            <person name="Singer A."/>
            <person name="Kagan O."/>
            <person name="Egorova O."/>
            <person name="Petit P.A."/>
            <person name="Stogios P."/>
            <person name="Kim Y."/>
            <person name="Tchigvintsev A."/>
            <person name="Flick R."/>
            <person name="Denaro R."/>
            <person name="Genovese M."/>
            <person name="Albar J.P."/>
            <person name="Reva O.N."/>
            <person name="Martinez-Gomariz M."/>
            <person name="Tran H."/>
            <person name="Ferrer M."/>
            <person name="Savchenko A."/>
            <person name="Yakunin A.F."/>
            <person name="Yakimov M.M."/>
            <person name="Golyshina O.V."/>
            <person name="Reinhardt R."/>
            <person name="Golyshin P.N."/>
        </authorList>
    </citation>
    <scope>NUCLEOTIDE SEQUENCE [LARGE SCALE GENOMIC DNA]</scope>
</reference>
<evidence type="ECO:0000256" key="4">
    <source>
        <dbReference type="ARBA" id="ARBA00022833"/>
    </source>
</evidence>
<dbReference type="InterPro" id="IPR020058">
    <property type="entry name" value="Glu/Gln-tRNA-synth_Ib_cat-dom"/>
</dbReference>
<dbReference type="NCBIfam" id="NF004314">
    <property type="entry name" value="PRK05710.1-3"/>
    <property type="match status" value="1"/>
</dbReference>
<dbReference type="GO" id="GO:0008270">
    <property type="term" value="F:zinc ion binding"/>
    <property type="evidence" value="ECO:0007669"/>
    <property type="project" value="InterPro"/>
</dbReference>
<feature type="domain" description="Glutamyl/glutaminyl-tRNA synthetase class Ib catalytic" evidence="9">
    <location>
        <begin position="17"/>
        <end position="255"/>
    </location>
</feature>
<keyword evidence="1 7" id="KW-0436">Ligase</keyword>
<dbReference type="GO" id="GO:0006400">
    <property type="term" value="P:tRNA modification"/>
    <property type="evidence" value="ECO:0007669"/>
    <property type="project" value="InterPro"/>
</dbReference>
<feature type="binding site" evidence="7">
    <location>
        <position position="53"/>
    </location>
    <ligand>
        <name>L-glutamate</name>
        <dbReference type="ChEBI" id="CHEBI:29985"/>
    </ligand>
</feature>
<dbReference type="KEGG" id="oai:OLEAN_C35200"/>
<dbReference type="AlphaFoldDB" id="R4YR55"/>
<dbReference type="HOGENOM" id="CLU_015768_0_1_6"/>
<comment type="similarity">
    <text evidence="7">Belongs to the class-I aminoacyl-tRNA synthetase family. GluQ subfamily.</text>
</comment>
<accession>R4YR55</accession>
<dbReference type="InterPro" id="IPR014729">
    <property type="entry name" value="Rossmann-like_a/b/a_fold"/>
</dbReference>
<dbReference type="NCBIfam" id="TIGR03838">
    <property type="entry name" value="queuosine_YadB"/>
    <property type="match status" value="1"/>
</dbReference>
<dbReference type="PANTHER" id="PTHR43311">
    <property type="entry name" value="GLUTAMATE--TRNA LIGASE"/>
    <property type="match status" value="1"/>
</dbReference>
<dbReference type="PRINTS" id="PR00987">
    <property type="entry name" value="TRNASYNTHGLU"/>
</dbReference>
<feature type="binding site" evidence="7">
    <location>
        <position position="252"/>
    </location>
    <ligand>
        <name>ATP</name>
        <dbReference type="ChEBI" id="CHEBI:30616"/>
    </ligand>
</feature>
<dbReference type="HAMAP" id="MF_01428">
    <property type="entry name" value="Glu_Q_tRNA_synth"/>
    <property type="match status" value="1"/>
</dbReference>
<keyword evidence="5 7" id="KW-0067">ATP-binding</keyword>